<reference evidence="8" key="1">
    <citation type="submission" date="2020-08" db="EMBL/GenBank/DDBJ databases">
        <title>Multicomponent nature underlies the extraordinary mechanical properties of spider dragline silk.</title>
        <authorList>
            <person name="Kono N."/>
            <person name="Nakamura H."/>
            <person name="Mori M."/>
            <person name="Yoshida Y."/>
            <person name="Ohtoshi R."/>
            <person name="Malay A.D."/>
            <person name="Moran D.A.P."/>
            <person name="Tomita M."/>
            <person name="Numata K."/>
            <person name="Arakawa K."/>
        </authorList>
    </citation>
    <scope>NUCLEOTIDE SEQUENCE</scope>
</reference>
<evidence type="ECO:0000256" key="1">
    <source>
        <dbReference type="ARBA" id="ARBA00022679"/>
    </source>
</evidence>
<protein>
    <submittedName>
        <fullName evidence="8">Transposon Ty3-G Gag-Pol polyprotein</fullName>
    </submittedName>
</protein>
<proteinExistence type="predicted"/>
<dbReference type="GO" id="GO:0016787">
    <property type="term" value="F:hydrolase activity"/>
    <property type="evidence" value="ECO:0007669"/>
    <property type="project" value="UniProtKB-KW"/>
</dbReference>
<keyword evidence="2" id="KW-0548">Nucleotidyltransferase</keyword>
<dbReference type="InterPro" id="IPR043502">
    <property type="entry name" value="DNA/RNA_pol_sf"/>
</dbReference>
<evidence type="ECO:0000313" key="8">
    <source>
        <dbReference type="EMBL" id="GFX94039.1"/>
    </source>
</evidence>
<dbReference type="GO" id="GO:0003964">
    <property type="term" value="F:RNA-directed DNA polymerase activity"/>
    <property type="evidence" value="ECO:0007669"/>
    <property type="project" value="UniProtKB-KW"/>
</dbReference>
<dbReference type="Proteomes" id="UP000887159">
    <property type="component" value="Unassembled WGS sequence"/>
</dbReference>
<evidence type="ECO:0000256" key="4">
    <source>
        <dbReference type="ARBA" id="ARBA00022759"/>
    </source>
</evidence>
<name>A0A8X6RK52_TRICX</name>
<dbReference type="AlphaFoldDB" id="A0A8X6RK52"/>
<evidence type="ECO:0000259" key="7">
    <source>
        <dbReference type="Pfam" id="PF17917"/>
    </source>
</evidence>
<evidence type="ECO:0000256" key="5">
    <source>
        <dbReference type="ARBA" id="ARBA00022801"/>
    </source>
</evidence>
<evidence type="ECO:0000256" key="2">
    <source>
        <dbReference type="ARBA" id="ARBA00022695"/>
    </source>
</evidence>
<feature type="domain" description="Reverse transcriptase RNase H-like" evidence="7">
    <location>
        <begin position="7"/>
        <end position="66"/>
    </location>
</feature>
<evidence type="ECO:0000313" key="9">
    <source>
        <dbReference type="Proteomes" id="UP000887159"/>
    </source>
</evidence>
<evidence type="ECO:0000256" key="6">
    <source>
        <dbReference type="ARBA" id="ARBA00022918"/>
    </source>
</evidence>
<sequence>MPKNDAALMTELLAAYSSVKYLKHFLEHNRNFTIITDHKPLMYALCWKLDTISPRQQRRLEYIAQFTVDVQHVPGKHIIADALSRID</sequence>
<keyword evidence="5" id="KW-0378">Hydrolase</keyword>
<comment type="caution">
    <text evidence="8">The sequence shown here is derived from an EMBL/GenBank/DDBJ whole genome shotgun (WGS) entry which is preliminary data.</text>
</comment>
<gene>
    <name evidence="8" type="primary">TY3B-G_404</name>
    <name evidence="8" type="ORF">TNCV_3414011</name>
</gene>
<dbReference type="GO" id="GO:0004519">
    <property type="term" value="F:endonuclease activity"/>
    <property type="evidence" value="ECO:0007669"/>
    <property type="project" value="UniProtKB-KW"/>
</dbReference>
<dbReference type="EMBL" id="BMAU01021176">
    <property type="protein sequence ID" value="GFX94039.1"/>
    <property type="molecule type" value="Genomic_DNA"/>
</dbReference>
<keyword evidence="9" id="KW-1185">Reference proteome</keyword>
<keyword evidence="4" id="KW-0255">Endonuclease</keyword>
<organism evidence="8 9">
    <name type="scientific">Trichonephila clavipes</name>
    <name type="common">Golden silk orbweaver</name>
    <name type="synonym">Nephila clavipes</name>
    <dbReference type="NCBI Taxonomy" id="2585209"/>
    <lineage>
        <taxon>Eukaryota</taxon>
        <taxon>Metazoa</taxon>
        <taxon>Ecdysozoa</taxon>
        <taxon>Arthropoda</taxon>
        <taxon>Chelicerata</taxon>
        <taxon>Arachnida</taxon>
        <taxon>Araneae</taxon>
        <taxon>Araneomorphae</taxon>
        <taxon>Entelegynae</taxon>
        <taxon>Araneoidea</taxon>
        <taxon>Nephilidae</taxon>
        <taxon>Trichonephila</taxon>
    </lineage>
</organism>
<dbReference type="InterPro" id="IPR041373">
    <property type="entry name" value="RT_RNaseH"/>
</dbReference>
<keyword evidence="1" id="KW-0808">Transferase</keyword>
<keyword evidence="6" id="KW-0695">RNA-directed DNA polymerase</keyword>
<dbReference type="Pfam" id="PF17917">
    <property type="entry name" value="RT_RNaseH"/>
    <property type="match status" value="1"/>
</dbReference>
<dbReference type="SUPFAM" id="SSF56672">
    <property type="entry name" value="DNA/RNA polymerases"/>
    <property type="match status" value="1"/>
</dbReference>
<keyword evidence="3" id="KW-0540">Nuclease</keyword>
<accession>A0A8X6RK52</accession>
<evidence type="ECO:0000256" key="3">
    <source>
        <dbReference type="ARBA" id="ARBA00022722"/>
    </source>
</evidence>